<evidence type="ECO:0000313" key="3">
    <source>
        <dbReference type="Proteomes" id="UP000717328"/>
    </source>
</evidence>
<feature type="region of interest" description="Disordered" evidence="1">
    <location>
        <begin position="135"/>
        <end position="314"/>
    </location>
</feature>
<comment type="caution">
    <text evidence="2">The sequence shown here is derived from an EMBL/GenBank/DDBJ whole genome shotgun (WGS) entry which is preliminary data.</text>
</comment>
<dbReference type="OrthoDB" id="270970at2759"/>
<protein>
    <submittedName>
        <fullName evidence="2">Uncharacterized protein</fullName>
    </submittedName>
</protein>
<dbReference type="AlphaFoldDB" id="A0A9P7GTP7"/>
<organism evidence="2 3">
    <name type="scientific">Sphagnurus paluster</name>
    <dbReference type="NCBI Taxonomy" id="117069"/>
    <lineage>
        <taxon>Eukaryota</taxon>
        <taxon>Fungi</taxon>
        <taxon>Dikarya</taxon>
        <taxon>Basidiomycota</taxon>
        <taxon>Agaricomycotina</taxon>
        <taxon>Agaricomycetes</taxon>
        <taxon>Agaricomycetidae</taxon>
        <taxon>Agaricales</taxon>
        <taxon>Tricholomatineae</taxon>
        <taxon>Lyophyllaceae</taxon>
        <taxon>Sphagnurus</taxon>
    </lineage>
</organism>
<proteinExistence type="predicted"/>
<gene>
    <name evidence="2" type="ORF">H0H81_003705</name>
</gene>
<name>A0A9P7GTP7_9AGAR</name>
<feature type="region of interest" description="Disordered" evidence="1">
    <location>
        <begin position="89"/>
        <end position="120"/>
    </location>
</feature>
<feature type="compositionally biased region" description="Low complexity" evidence="1">
    <location>
        <begin position="89"/>
        <end position="109"/>
    </location>
</feature>
<feature type="region of interest" description="Disordered" evidence="1">
    <location>
        <begin position="392"/>
        <end position="489"/>
    </location>
</feature>
<dbReference type="EMBL" id="JABCKI010000099">
    <property type="protein sequence ID" value="KAG5652767.1"/>
    <property type="molecule type" value="Genomic_DNA"/>
</dbReference>
<dbReference type="Proteomes" id="UP000717328">
    <property type="component" value="Unassembled WGS sequence"/>
</dbReference>
<reference evidence="2" key="2">
    <citation type="submission" date="2021-10" db="EMBL/GenBank/DDBJ databases">
        <title>Phylogenomics reveals ancestral predisposition of the termite-cultivated fungus Termitomyces towards a domesticated lifestyle.</title>
        <authorList>
            <person name="Auxier B."/>
            <person name="Grum-Grzhimaylo A."/>
            <person name="Cardenas M.E."/>
            <person name="Lodge J.D."/>
            <person name="Laessoe T."/>
            <person name="Pedersen O."/>
            <person name="Smith M.E."/>
            <person name="Kuyper T.W."/>
            <person name="Franco-Molano E.A."/>
            <person name="Baroni T.J."/>
            <person name="Aanen D.K."/>
        </authorList>
    </citation>
    <scope>NUCLEOTIDE SEQUENCE</scope>
    <source>
        <strain evidence="2">D49</strain>
    </source>
</reference>
<feature type="region of interest" description="Disordered" evidence="1">
    <location>
        <begin position="358"/>
        <end position="377"/>
    </location>
</feature>
<evidence type="ECO:0000313" key="2">
    <source>
        <dbReference type="EMBL" id="KAG5652767.1"/>
    </source>
</evidence>
<evidence type="ECO:0000256" key="1">
    <source>
        <dbReference type="SAM" id="MobiDB-lite"/>
    </source>
</evidence>
<keyword evidence="3" id="KW-1185">Reference proteome</keyword>
<feature type="compositionally biased region" description="Polar residues" evidence="1">
    <location>
        <begin position="479"/>
        <end position="489"/>
    </location>
</feature>
<feature type="compositionally biased region" description="Basic and acidic residues" evidence="1">
    <location>
        <begin position="433"/>
        <end position="469"/>
    </location>
</feature>
<reference evidence="2" key="1">
    <citation type="submission" date="2021-02" db="EMBL/GenBank/DDBJ databases">
        <authorList>
            <person name="Nieuwenhuis M."/>
            <person name="Van De Peppel L.J.J."/>
        </authorList>
    </citation>
    <scope>NUCLEOTIDE SEQUENCE</scope>
    <source>
        <strain evidence="2">D49</strain>
    </source>
</reference>
<feature type="compositionally biased region" description="Polar residues" evidence="1">
    <location>
        <begin position="277"/>
        <end position="286"/>
    </location>
</feature>
<accession>A0A9P7GTP7</accession>
<sequence>MKDSQDKFRKLEVACFAKEHKSDDILGRGSVDITDTLKTGEFDGTFQLLVLHPPSSQVTPILEWVPLNVDGVVRGDLYLEMTFFSNTPVPTSSLAPPSSSLQRRPSKLPQSERLSRPAHTAAPAEVLHHLLSDDNRRVNSPLPPLPQEVTPAPLPSTLLPGSGRPKPSGFQHNSPSVGVDPRRHERAESYGSNVQHPTPSPSSRTSSATHQRPEDPLPGAAAVAGPPPSTLLPGGGRPRPPRNQTNQTAHLPNQLPAHPQHSSTGQAPHSELLPHGRQSSYSSFSPRTEYFAGPTSPTYRPNSPPSHTPYNGRVDIASPVLGPAFYTPSSPTIASTQQWAPENAVATFSFPVPTVGPPIETGGFHQSRSPSYIEPPPSYGYPPPRDNFPDPYLQVRYQTPLPLPPGSMSPPRQTPQLPTVANPLHQAPQSPEDQVRINAQREYEEAAARRKTQEDKDLELAMQLDRELNLQEESAARGTRTNSMPGGWP</sequence>